<comment type="similarity">
    <text evidence="1">Belongs to the metallo-dependent hydrolases superfamily. Adenosine and AMP deaminases family.</text>
</comment>
<comment type="caution">
    <text evidence="5">The sequence shown here is derived from an EMBL/GenBank/DDBJ whole genome shotgun (WGS) entry which is preliminary data.</text>
</comment>
<dbReference type="InterPro" id="IPR032466">
    <property type="entry name" value="Metal_Hydrolase"/>
</dbReference>
<keyword evidence="2" id="KW-0862">Zinc</keyword>
<dbReference type="RefSeq" id="XP_067079267.1">
    <property type="nucleotide sequence ID" value="XM_067223166.1"/>
</dbReference>
<dbReference type="GO" id="GO:0004000">
    <property type="term" value="F:adenosine deaminase activity"/>
    <property type="evidence" value="ECO:0007669"/>
    <property type="project" value="TreeGrafter"/>
</dbReference>
<keyword evidence="3" id="KW-0546">Nucleotide metabolism</keyword>
<dbReference type="PANTHER" id="PTHR11409:SF42">
    <property type="entry name" value="ADENOSINE DEAMINASE-LIKE PROTEIN"/>
    <property type="match status" value="1"/>
</dbReference>
<dbReference type="SUPFAM" id="SSF51556">
    <property type="entry name" value="Metallo-dependent hydrolases"/>
    <property type="match status" value="1"/>
</dbReference>
<dbReference type="GO" id="GO:0009117">
    <property type="term" value="P:nucleotide metabolic process"/>
    <property type="evidence" value="ECO:0007669"/>
    <property type="project" value="UniProtKB-KW"/>
</dbReference>
<dbReference type="GeneID" id="92382015"/>
<evidence type="ECO:0000256" key="4">
    <source>
        <dbReference type="SAM" id="MobiDB-lite"/>
    </source>
</evidence>
<evidence type="ECO:0008006" key="7">
    <source>
        <dbReference type="Google" id="ProtNLM"/>
    </source>
</evidence>
<evidence type="ECO:0000256" key="2">
    <source>
        <dbReference type="ARBA" id="ARBA00022833"/>
    </source>
</evidence>
<evidence type="ECO:0000313" key="5">
    <source>
        <dbReference type="EMBL" id="SCU68027.1"/>
    </source>
</evidence>
<dbReference type="PANTHER" id="PTHR11409">
    <property type="entry name" value="ADENOSINE DEAMINASE"/>
    <property type="match status" value="1"/>
</dbReference>
<gene>
    <name evidence="5" type="ORF">TEOVI_000808100</name>
</gene>
<dbReference type="VEuPathDB" id="TriTrypDB:TEOVI_000808100"/>
<evidence type="ECO:0000256" key="1">
    <source>
        <dbReference type="ARBA" id="ARBA00006676"/>
    </source>
</evidence>
<dbReference type="AlphaFoldDB" id="A0A1G4I8F7"/>
<feature type="region of interest" description="Disordered" evidence="4">
    <location>
        <begin position="51"/>
        <end position="87"/>
    </location>
</feature>
<evidence type="ECO:0000256" key="3">
    <source>
        <dbReference type="ARBA" id="ARBA00023080"/>
    </source>
</evidence>
<dbReference type="EMBL" id="CZPT02000867">
    <property type="protein sequence ID" value="SCU68027.1"/>
    <property type="molecule type" value="Genomic_DNA"/>
</dbReference>
<keyword evidence="6" id="KW-1185">Reference proteome</keyword>
<organism evidence="5 6">
    <name type="scientific">Trypanosoma equiperdum</name>
    <dbReference type="NCBI Taxonomy" id="5694"/>
    <lineage>
        <taxon>Eukaryota</taxon>
        <taxon>Discoba</taxon>
        <taxon>Euglenozoa</taxon>
        <taxon>Kinetoplastea</taxon>
        <taxon>Metakinetoplastina</taxon>
        <taxon>Trypanosomatida</taxon>
        <taxon>Trypanosomatidae</taxon>
        <taxon>Trypanosoma</taxon>
    </lineage>
</organism>
<evidence type="ECO:0000313" key="6">
    <source>
        <dbReference type="Proteomes" id="UP000195570"/>
    </source>
</evidence>
<reference evidence="5" key="1">
    <citation type="submission" date="2016-09" db="EMBL/GenBank/DDBJ databases">
        <authorList>
            <person name="Hebert L."/>
            <person name="Moumen B."/>
        </authorList>
    </citation>
    <scope>NUCLEOTIDE SEQUENCE [LARGE SCALE GENOMIC DNA]</scope>
    <source>
        <strain evidence="5">OVI</strain>
    </source>
</reference>
<name>A0A1G4I8F7_TRYEQ</name>
<accession>A0A1G4I8F7</accession>
<dbReference type="InterPro" id="IPR006330">
    <property type="entry name" value="Ado/ade_deaminase"/>
</dbReference>
<dbReference type="Gene3D" id="3.20.20.140">
    <property type="entry name" value="Metal-dependent hydrolases"/>
    <property type="match status" value="1"/>
</dbReference>
<feature type="compositionally biased region" description="Basic and acidic residues" evidence="4">
    <location>
        <begin position="51"/>
        <end position="62"/>
    </location>
</feature>
<dbReference type="GO" id="GO:0046103">
    <property type="term" value="P:inosine biosynthetic process"/>
    <property type="evidence" value="ECO:0007669"/>
    <property type="project" value="TreeGrafter"/>
</dbReference>
<dbReference type="GO" id="GO:0006154">
    <property type="term" value="P:adenosine catabolic process"/>
    <property type="evidence" value="ECO:0007669"/>
    <property type="project" value="TreeGrafter"/>
</dbReference>
<dbReference type="Proteomes" id="UP000195570">
    <property type="component" value="Unassembled WGS sequence"/>
</dbReference>
<sequence length="617" mass="69124">MEGRLYDFARAWAQRVGSCDEIDASAIPKVDLHCHLNGSISTPLLSHMEELQRAAQGKREEDATSSEDVDAELHPRNFKSGEGGLKQLDSPSERMKYCFTVFDNIYKVVNNLAFTRMAVQDLLLHSAAENIVLLEIRTSLREKLYKTAAASVASVNSECVSKEAYLEAVTSTVQHILNGGLVAFDTGNLLPISESPTTEWWAEFQRLYPSFFDGGTSSEDMGLKWWGKLRYHLQHRMHVRLLVSLNRSHGGEVAMEVALLAKKLQHEQLENFFESERQMCAECRTSGVVDGSAISDVESRLWDVIRRTCWVTGMDFSGYCGKNSFTEFVPALSEVRRGRDGNGGGVTNRSPLGITIHAGEKPDTAELTEIVGFAPDRWGHLVFTDPANLKTITARYDPIELCLSSNLLTGGYSSVEKHHLTQIMSAQQQEWGRNVEDVRENTPRLIDILLDSVQLAEAMRCRVKRRLIFWKETSDNEEGYKTTMANISFNTDDRGVFETSLTEELQLLLHHSTMGEDCDDAALSVRALWALQRLTVPHAFTLPLELLYYVKQRHGAPNDETERQLEACSCCSCGGCHHLLHVESQLQKLSGAVCADLSCMELEWLLETYDAAWGSST</sequence>
<proteinExistence type="inferred from homology"/>
<protein>
    <recommendedName>
        <fullName evidence="7">Adenosine deaminase</fullName>
    </recommendedName>
</protein>